<evidence type="ECO:0000313" key="2">
    <source>
        <dbReference type="Proteomes" id="UP000615446"/>
    </source>
</evidence>
<protein>
    <submittedName>
        <fullName evidence="1">Uncharacterized protein</fullName>
    </submittedName>
</protein>
<dbReference type="AlphaFoldDB" id="A0A8H3QAN1"/>
<dbReference type="EMBL" id="BLAL01000004">
    <property type="protein sequence ID" value="GES72798.1"/>
    <property type="molecule type" value="Genomic_DNA"/>
</dbReference>
<sequence length="308" mass="34938">MKENYIAVKEDCIIVKENCIDLTAGLESTMLSTPSVVPNMPNNIQPISRPDLRYISLVCFDKLKQPRKKLDGAIDIPYNLNNLATFGQIEEEILSPDHFNLKSSDAIKNEVVYGSSVIEDNAEEPVPKKPRMSESDSSSLLDITKSEIYKNLPKCEFHIAKINGVDATHPPLTKLFDKINYRYPNSKRPLEDYQNNNSTEGDSTPIVTTILSEKTKPNLATVHLKKKSPYKPNIQITKGMTFQDIIKYAFPMGPPEGKRFVIKSSLDIDGKAFLSEQIIEEVFFDSHIHLWIDIETIIIDFNELFDDN</sequence>
<organism evidence="1 2">
    <name type="scientific">Rhizophagus clarus</name>
    <dbReference type="NCBI Taxonomy" id="94130"/>
    <lineage>
        <taxon>Eukaryota</taxon>
        <taxon>Fungi</taxon>
        <taxon>Fungi incertae sedis</taxon>
        <taxon>Mucoromycota</taxon>
        <taxon>Glomeromycotina</taxon>
        <taxon>Glomeromycetes</taxon>
        <taxon>Glomerales</taxon>
        <taxon>Glomeraceae</taxon>
        <taxon>Rhizophagus</taxon>
    </lineage>
</organism>
<name>A0A8H3QAN1_9GLOM</name>
<evidence type="ECO:0000313" key="1">
    <source>
        <dbReference type="EMBL" id="GES72798.1"/>
    </source>
</evidence>
<comment type="caution">
    <text evidence="1">The sequence shown here is derived from an EMBL/GenBank/DDBJ whole genome shotgun (WGS) entry which is preliminary data.</text>
</comment>
<gene>
    <name evidence="1" type="ORF">RCL2_000034500</name>
</gene>
<reference evidence="1" key="1">
    <citation type="submission" date="2019-10" db="EMBL/GenBank/DDBJ databases">
        <title>Conservation and host-specific expression of non-tandemly repeated heterogenous ribosome RNA gene in arbuscular mycorrhizal fungi.</title>
        <authorList>
            <person name="Maeda T."/>
            <person name="Kobayashi Y."/>
            <person name="Nakagawa T."/>
            <person name="Ezawa T."/>
            <person name="Yamaguchi K."/>
            <person name="Bino T."/>
            <person name="Nishimoto Y."/>
            <person name="Shigenobu S."/>
            <person name="Kawaguchi M."/>
        </authorList>
    </citation>
    <scope>NUCLEOTIDE SEQUENCE</scope>
    <source>
        <strain evidence="1">HR1</strain>
    </source>
</reference>
<accession>A0A8H3QAN1</accession>
<dbReference type="Proteomes" id="UP000615446">
    <property type="component" value="Unassembled WGS sequence"/>
</dbReference>
<proteinExistence type="predicted"/>
<dbReference type="OrthoDB" id="2338078at2759"/>